<sequence length="613" mass="66162">MIPLISSAQLGFCPGSKGDPIFHEDFGSGTGTGPALAAGRTSYRYVTGDPQDGEYTISSNIGNIINSWHSYLPATTLSNGRALIVNADYTSGQFYRTTASGLCENTSYEFSAYLMNIYNASNQNCPNGGIPVNVRFEIWDETDTQLLKEGNTGDIASTSSPKWEQYALTFQSRPGQNAVILKMFNNGNGGCGNDLAIDDIVFASCGDLTTLQSDTGTAEVVVCPDEAPVSVELNATPDSSVYSSHYYQWQQSNDGESWSDINGATTDVYITPLLASTAYFRVKVAEDPVNLSSNLCSSASEAYRVKIVETPMPPVSNGDQAICGDENIPALSVNVAGDETVDWFDAPAGGNLMAEGTTSFSPENEGTYYAEARKKDYECAGSTRTAVTLTINGRPEVADETLQICPGSSIVLDAGIPGLAYIWSVGETSQDISVSSAGEYEVTLITPQGCEAVKHFTVSGVDEAGIEEVISRGTTVEIVSQFEGVFEYSLDGINFQSSNVFRNIPGGIYTAYMRDTQSCSTVSRKFPHIVIPDFITPNGDGYNDVFSLNGLSYFSASEIRIFDRYGKLLKAGNGEGFVWDGTFNNKDLPASDYWYYIFIEDFGTLKGHFSLVR</sequence>
<name>A0ABU3C5Z3_9FLAO</name>
<feature type="domain" description="Ig-like" evidence="1">
    <location>
        <begin position="311"/>
        <end position="392"/>
    </location>
</feature>
<dbReference type="Gene3D" id="2.60.40.2700">
    <property type="match status" value="1"/>
</dbReference>
<gene>
    <name evidence="2" type="ORF">RM553_02800</name>
</gene>
<organism evidence="2 3">
    <name type="scientific">Autumnicola tepida</name>
    <dbReference type="NCBI Taxonomy" id="3075595"/>
    <lineage>
        <taxon>Bacteria</taxon>
        <taxon>Pseudomonadati</taxon>
        <taxon>Bacteroidota</taxon>
        <taxon>Flavobacteriia</taxon>
        <taxon>Flavobacteriales</taxon>
        <taxon>Flavobacteriaceae</taxon>
        <taxon>Autumnicola</taxon>
    </lineage>
</organism>
<comment type="caution">
    <text evidence="2">The sequence shown here is derived from an EMBL/GenBank/DDBJ whole genome shotgun (WGS) entry which is preliminary data.</text>
</comment>
<dbReference type="RefSeq" id="WP_311533462.1">
    <property type="nucleotide sequence ID" value="NZ_JAVRHQ010000002.1"/>
</dbReference>
<dbReference type="NCBIfam" id="TIGR04131">
    <property type="entry name" value="Bac_Flav_CTERM"/>
    <property type="match status" value="1"/>
</dbReference>
<protein>
    <submittedName>
        <fullName evidence="2">T9SS type B sorting domain-containing protein</fullName>
    </submittedName>
</protein>
<dbReference type="Pfam" id="PF13585">
    <property type="entry name" value="CHU_C"/>
    <property type="match status" value="1"/>
</dbReference>
<dbReference type="InterPro" id="IPR026341">
    <property type="entry name" value="T9SS_type_B"/>
</dbReference>
<dbReference type="Gene3D" id="2.60.120.260">
    <property type="entry name" value="Galactose-binding domain-like"/>
    <property type="match status" value="1"/>
</dbReference>
<accession>A0ABU3C5Z3</accession>
<dbReference type="EMBL" id="JAVRHQ010000002">
    <property type="protein sequence ID" value="MDT0641751.1"/>
    <property type="molecule type" value="Genomic_DNA"/>
</dbReference>
<evidence type="ECO:0000313" key="2">
    <source>
        <dbReference type="EMBL" id="MDT0641751.1"/>
    </source>
</evidence>
<reference evidence="2 3" key="1">
    <citation type="submission" date="2023-09" db="EMBL/GenBank/DDBJ databases">
        <authorList>
            <person name="Rey-Velasco X."/>
        </authorList>
    </citation>
    <scope>NUCLEOTIDE SEQUENCE [LARGE SCALE GENOMIC DNA]</scope>
    <source>
        <strain evidence="2 3">F363</strain>
    </source>
</reference>
<evidence type="ECO:0000313" key="3">
    <source>
        <dbReference type="Proteomes" id="UP001262889"/>
    </source>
</evidence>
<dbReference type="Pfam" id="PF19081">
    <property type="entry name" value="Ig_7"/>
    <property type="match status" value="1"/>
</dbReference>
<keyword evidence="3" id="KW-1185">Reference proteome</keyword>
<dbReference type="Proteomes" id="UP001262889">
    <property type="component" value="Unassembled WGS sequence"/>
</dbReference>
<proteinExistence type="predicted"/>
<evidence type="ECO:0000259" key="1">
    <source>
        <dbReference type="Pfam" id="PF19081"/>
    </source>
</evidence>
<dbReference type="InterPro" id="IPR044023">
    <property type="entry name" value="Ig_7"/>
</dbReference>